<comment type="pathway">
    <text evidence="2">Amino-acid biosynthesis; L-tryptophan biosynthesis; L-tryptophan from chorismate: step 4/5.</text>
</comment>
<dbReference type="InterPro" id="IPR011060">
    <property type="entry name" value="RibuloseP-bd_barrel"/>
</dbReference>
<evidence type="ECO:0000256" key="3">
    <source>
        <dbReference type="ARBA" id="ARBA00012362"/>
    </source>
</evidence>
<evidence type="ECO:0000256" key="7">
    <source>
        <dbReference type="ARBA" id="ARBA00023141"/>
    </source>
</evidence>
<feature type="domain" description="Indole-3-glycerol phosphate synthase" evidence="10">
    <location>
        <begin position="192"/>
        <end position="309"/>
    </location>
</feature>
<dbReference type="AlphaFoldDB" id="A0A830HTM4"/>
<evidence type="ECO:0000256" key="4">
    <source>
        <dbReference type="ARBA" id="ARBA00022605"/>
    </source>
</evidence>
<dbReference type="InterPro" id="IPR013798">
    <property type="entry name" value="Indole-3-glycerol_P_synth_dom"/>
</dbReference>
<evidence type="ECO:0000313" key="11">
    <source>
        <dbReference type="EMBL" id="GHP08287.1"/>
    </source>
</evidence>
<proteinExistence type="predicted"/>
<evidence type="ECO:0000256" key="2">
    <source>
        <dbReference type="ARBA" id="ARBA00004696"/>
    </source>
</evidence>
<organism evidence="11 12">
    <name type="scientific">Pycnococcus provasolii</name>
    <dbReference type="NCBI Taxonomy" id="41880"/>
    <lineage>
        <taxon>Eukaryota</taxon>
        <taxon>Viridiplantae</taxon>
        <taxon>Chlorophyta</taxon>
        <taxon>Pseudoscourfieldiophyceae</taxon>
        <taxon>Pseudoscourfieldiales</taxon>
        <taxon>Pycnococcaceae</taxon>
        <taxon>Pycnococcus</taxon>
    </lineage>
</organism>
<dbReference type="SUPFAM" id="SSF51366">
    <property type="entry name" value="Ribulose-phoshate binding barrel"/>
    <property type="match status" value="1"/>
</dbReference>
<keyword evidence="12" id="KW-1185">Reference proteome</keyword>
<protein>
    <recommendedName>
        <fullName evidence="3">indole-3-glycerol-phosphate synthase</fullName>
        <ecNumber evidence="3">4.1.1.48</ecNumber>
    </recommendedName>
</protein>
<evidence type="ECO:0000256" key="5">
    <source>
        <dbReference type="ARBA" id="ARBA00022793"/>
    </source>
</evidence>
<feature type="region of interest" description="Disordered" evidence="9">
    <location>
        <begin position="1"/>
        <end position="22"/>
    </location>
</feature>
<evidence type="ECO:0000313" key="12">
    <source>
        <dbReference type="Proteomes" id="UP000660262"/>
    </source>
</evidence>
<name>A0A830HTM4_9CHLO</name>
<evidence type="ECO:0000256" key="8">
    <source>
        <dbReference type="ARBA" id="ARBA00023239"/>
    </source>
</evidence>
<dbReference type="Gene3D" id="3.20.20.70">
    <property type="entry name" value="Aldolase class I"/>
    <property type="match status" value="1"/>
</dbReference>
<evidence type="ECO:0000256" key="6">
    <source>
        <dbReference type="ARBA" id="ARBA00022822"/>
    </source>
</evidence>
<comment type="caution">
    <text evidence="11">The sequence shown here is derived from an EMBL/GenBank/DDBJ whole genome shotgun (WGS) entry which is preliminary data.</text>
</comment>
<dbReference type="InterPro" id="IPR045186">
    <property type="entry name" value="Indole-3-glycerol_P_synth"/>
</dbReference>
<keyword evidence="6" id="KW-0822">Tryptophan biosynthesis</keyword>
<dbReference type="PANTHER" id="PTHR22854:SF2">
    <property type="entry name" value="INDOLE-3-GLYCEROL-PHOSPHATE SYNTHASE"/>
    <property type="match status" value="1"/>
</dbReference>
<evidence type="ECO:0000259" key="10">
    <source>
        <dbReference type="Pfam" id="PF00218"/>
    </source>
</evidence>
<comment type="catalytic activity">
    <reaction evidence="1">
        <text>1-(2-carboxyphenylamino)-1-deoxy-D-ribulose 5-phosphate + H(+) = (1S,2R)-1-C-(indol-3-yl)glycerol 3-phosphate + CO2 + H2O</text>
        <dbReference type="Rhea" id="RHEA:23476"/>
        <dbReference type="ChEBI" id="CHEBI:15377"/>
        <dbReference type="ChEBI" id="CHEBI:15378"/>
        <dbReference type="ChEBI" id="CHEBI:16526"/>
        <dbReference type="ChEBI" id="CHEBI:58613"/>
        <dbReference type="ChEBI" id="CHEBI:58866"/>
        <dbReference type="EC" id="4.1.1.48"/>
    </reaction>
</comment>
<accession>A0A830HTM4</accession>
<evidence type="ECO:0000256" key="9">
    <source>
        <dbReference type="SAM" id="MobiDB-lite"/>
    </source>
</evidence>
<dbReference type="EC" id="4.1.1.48" evidence="3"/>
<dbReference type="UniPathway" id="UPA00035">
    <property type="reaction ID" value="UER00043"/>
</dbReference>
<dbReference type="InterPro" id="IPR013785">
    <property type="entry name" value="Aldolase_TIM"/>
</dbReference>
<dbReference type="Pfam" id="PF00218">
    <property type="entry name" value="IGPS"/>
    <property type="match status" value="1"/>
</dbReference>
<feature type="compositionally biased region" description="Basic residues" evidence="9">
    <location>
        <begin position="11"/>
        <end position="21"/>
    </location>
</feature>
<dbReference type="GO" id="GO:0004425">
    <property type="term" value="F:indole-3-glycerol-phosphate synthase activity"/>
    <property type="evidence" value="ECO:0007669"/>
    <property type="project" value="UniProtKB-EC"/>
</dbReference>
<dbReference type="OrthoDB" id="524799at2759"/>
<dbReference type="Proteomes" id="UP000660262">
    <property type="component" value="Unassembled WGS sequence"/>
</dbReference>
<dbReference type="GO" id="GO:0000162">
    <property type="term" value="P:L-tryptophan biosynthetic process"/>
    <property type="evidence" value="ECO:0007669"/>
    <property type="project" value="UniProtKB-UniPathway"/>
</dbReference>
<dbReference type="PANTHER" id="PTHR22854">
    <property type="entry name" value="TRYPTOPHAN BIOSYNTHESIS PROTEIN"/>
    <property type="match status" value="1"/>
</dbReference>
<dbReference type="EMBL" id="BNJQ01000020">
    <property type="protein sequence ID" value="GHP08287.1"/>
    <property type="molecule type" value="Genomic_DNA"/>
</dbReference>
<keyword evidence="4" id="KW-0028">Amino-acid biosynthesis</keyword>
<sequence length="393" mass="42116">MLPSASISYQKKTKRGAKCRSRQAPLITTGFDHRGIPRKPPQRHIPHRSRVIIGKTSTFTGVFPTHSLMANSLQMNMNMGSRPMNHKGMLYSSRGARRGCACMPGSGGDPSSLTTALKRKQRKVAQRLEQLQQGWSSREYSGMEALHTLMTDTAPINPPFRLANAIAARSLTGQPALMVELTRDQRDVPGSLAYQANACADAGVDALAVLADEYYTADGEADTREVARAAPNLPILSVDWTLHPVQIVDAMRAGAHAVQLVTAVLTAKGVATTQALVRPGGVDTVVEICNDDDRRAAEEAGTVLFGINLTVGLNLKGIPGAKESVTRSLLSSLPLGTYSIVGASTFDAVRRAKWDGADCIILQRAMFEEGGAFQGQRPADVVSSLQDVLNGDD</sequence>
<gene>
    <name evidence="11" type="ORF">PPROV_000702700</name>
</gene>
<keyword evidence="8" id="KW-0456">Lyase</keyword>
<reference evidence="11" key="1">
    <citation type="submission" date="2020-10" db="EMBL/GenBank/DDBJ databases">
        <title>Unveiling of a novel bifunctional photoreceptor, Dualchrome1, isolated from a cosmopolitan green alga.</title>
        <authorList>
            <person name="Suzuki S."/>
            <person name="Kawachi M."/>
        </authorList>
    </citation>
    <scope>NUCLEOTIDE SEQUENCE</scope>
    <source>
        <strain evidence="11">NIES 2893</strain>
    </source>
</reference>
<keyword evidence="7" id="KW-0057">Aromatic amino acid biosynthesis</keyword>
<dbReference type="GO" id="GO:0004640">
    <property type="term" value="F:phosphoribosylanthranilate isomerase activity"/>
    <property type="evidence" value="ECO:0007669"/>
    <property type="project" value="TreeGrafter"/>
</dbReference>
<evidence type="ECO:0000256" key="1">
    <source>
        <dbReference type="ARBA" id="ARBA00001633"/>
    </source>
</evidence>
<keyword evidence="5" id="KW-0210">Decarboxylase</keyword>
<feature type="compositionally biased region" description="Polar residues" evidence="9">
    <location>
        <begin position="1"/>
        <end position="10"/>
    </location>
</feature>